<dbReference type="Proteomes" id="UP000234366">
    <property type="component" value="Plasmid pSCSIO05746"/>
</dbReference>
<accession>A0AAI8N2A9</accession>
<name>A0AAI8N2A9_9BACI</name>
<evidence type="ECO:0000313" key="2">
    <source>
        <dbReference type="Proteomes" id="UP000234366"/>
    </source>
</evidence>
<dbReference type="AlphaFoldDB" id="A0AAI8N2A9"/>
<reference evidence="1 2" key="1">
    <citation type="submission" date="2017-11" db="EMBL/GenBank/DDBJ databases">
        <title>Genome sequence and genome mining of multiple bioactive secondary metabolites from a deep sea-derived Bacillus siamensis SCSIO 05746.</title>
        <authorList>
            <person name="Pan H.-Q."/>
            <person name="Ju J.-H."/>
        </authorList>
    </citation>
    <scope>NUCLEOTIDE SEQUENCE [LARGE SCALE GENOMIC DNA]</scope>
    <source>
        <strain evidence="1 2">SCSIO 05746</strain>
        <plasmid evidence="2">pscsio05746</plasmid>
    </source>
</reference>
<dbReference type="RefSeq" id="WP_101605625.1">
    <property type="nucleotide sequence ID" value="NZ_CP025002.1"/>
</dbReference>
<evidence type="ECO:0000313" key="1">
    <source>
        <dbReference type="EMBL" id="AUJ79452.1"/>
    </source>
</evidence>
<geneLocation type="plasmid" evidence="2">
    <name>pscsio05746</name>
</geneLocation>
<gene>
    <name evidence="1" type="ORF">CWD84_21980</name>
</gene>
<dbReference type="KEGG" id="bsia:CWD84_21980"/>
<proteinExistence type="predicted"/>
<dbReference type="EMBL" id="CP025002">
    <property type="protein sequence ID" value="AUJ79452.1"/>
    <property type="molecule type" value="Genomic_DNA"/>
</dbReference>
<sequence>MEKVALSACQIKTAFSFFYVIEYKKTYLTEVYDLVFKSKKELVYKGFRTNKREGKSDLTFLTFGDPEACESLSFMPTRELDNYGQIAVGTPVSIEIEMTPGQRGNFTAVSSIKPLSK</sequence>
<organism evidence="1 2">
    <name type="scientific">Bacillus siamensis</name>
    <dbReference type="NCBI Taxonomy" id="659243"/>
    <lineage>
        <taxon>Bacteria</taxon>
        <taxon>Bacillati</taxon>
        <taxon>Bacillota</taxon>
        <taxon>Bacilli</taxon>
        <taxon>Bacillales</taxon>
        <taxon>Bacillaceae</taxon>
        <taxon>Bacillus</taxon>
        <taxon>Bacillus amyloliquefaciens group</taxon>
    </lineage>
</organism>
<keyword evidence="2" id="KW-1185">Reference proteome</keyword>
<protein>
    <submittedName>
        <fullName evidence="1">Uncharacterized protein</fullName>
    </submittedName>
</protein>
<keyword evidence="1" id="KW-0614">Plasmid</keyword>